<name>W9GVB0_9PROT</name>
<evidence type="ECO:0000313" key="2">
    <source>
        <dbReference type="EMBL" id="EWY36377.1"/>
    </source>
</evidence>
<organism evidence="2 3">
    <name type="scientific">Skermanella stibiiresistens SB22</name>
    <dbReference type="NCBI Taxonomy" id="1385369"/>
    <lineage>
        <taxon>Bacteria</taxon>
        <taxon>Pseudomonadati</taxon>
        <taxon>Pseudomonadota</taxon>
        <taxon>Alphaproteobacteria</taxon>
        <taxon>Rhodospirillales</taxon>
        <taxon>Azospirillaceae</taxon>
        <taxon>Skermanella</taxon>
    </lineage>
</organism>
<proteinExistence type="predicted"/>
<evidence type="ECO:0000256" key="1">
    <source>
        <dbReference type="SAM" id="Phobius"/>
    </source>
</evidence>
<keyword evidence="3" id="KW-1185">Reference proteome</keyword>
<evidence type="ECO:0000313" key="3">
    <source>
        <dbReference type="Proteomes" id="UP000019486"/>
    </source>
</evidence>
<dbReference type="AlphaFoldDB" id="W9GVB0"/>
<dbReference type="Proteomes" id="UP000019486">
    <property type="component" value="Unassembled WGS sequence"/>
</dbReference>
<feature type="transmembrane region" description="Helical" evidence="1">
    <location>
        <begin position="51"/>
        <end position="70"/>
    </location>
</feature>
<feature type="transmembrane region" description="Helical" evidence="1">
    <location>
        <begin position="21"/>
        <end position="39"/>
    </location>
</feature>
<accession>W9GVB0</accession>
<protein>
    <recommendedName>
        <fullName evidence="4">VanZ-like domain-containing protein</fullName>
    </recommendedName>
</protein>
<keyword evidence="1" id="KW-0472">Membrane</keyword>
<comment type="caution">
    <text evidence="2">The sequence shown here is derived from an EMBL/GenBank/DDBJ whole genome shotgun (WGS) entry which is preliminary data.</text>
</comment>
<evidence type="ECO:0008006" key="4">
    <source>
        <dbReference type="Google" id="ProtNLM"/>
    </source>
</evidence>
<keyword evidence="1" id="KW-1133">Transmembrane helix</keyword>
<dbReference type="STRING" id="1385369.N825_26235"/>
<keyword evidence="1" id="KW-0812">Transmembrane</keyword>
<sequence length="141" mass="14454">MSLLGAEGNLSGLLGSQRFRAIAMALFIAGALLVIYGSLNPRLSVPGSAARSYLVHFVAYGGLAVMGSLAMPGNRSIPLVGVGLVIMGGAVEFAQLHVPGRTGSIEDAAVNLCGVTLGCLAGLAIRRRVARPPGGRHRESF</sequence>
<gene>
    <name evidence="2" type="ORF">N825_26235</name>
</gene>
<dbReference type="OrthoDB" id="7375947at2"/>
<dbReference type="EMBL" id="AVFL01000045">
    <property type="protein sequence ID" value="EWY36377.1"/>
    <property type="molecule type" value="Genomic_DNA"/>
</dbReference>
<feature type="transmembrane region" description="Helical" evidence="1">
    <location>
        <begin position="77"/>
        <end position="96"/>
    </location>
</feature>
<dbReference type="NCBIfam" id="NF037970">
    <property type="entry name" value="vanZ_1"/>
    <property type="match status" value="1"/>
</dbReference>
<reference evidence="2 3" key="1">
    <citation type="submission" date="2013-08" db="EMBL/GenBank/DDBJ databases">
        <title>The genome sequence of Skermanella stibiiresistens.</title>
        <authorList>
            <person name="Zhu W."/>
            <person name="Wang G."/>
        </authorList>
    </citation>
    <scope>NUCLEOTIDE SEQUENCE [LARGE SCALE GENOMIC DNA]</scope>
    <source>
        <strain evidence="2 3">SB22</strain>
    </source>
</reference>
<dbReference type="RefSeq" id="WP_157619692.1">
    <property type="nucleotide sequence ID" value="NZ_AVFL01000045.1"/>
</dbReference>
<feature type="transmembrane region" description="Helical" evidence="1">
    <location>
        <begin position="108"/>
        <end position="125"/>
    </location>
</feature>